<gene>
    <name evidence="7" type="ORF">DV701_03800</name>
</gene>
<organism evidence="7 8">
    <name type="scientific">Ornithinimicrobium avium</name>
    <dbReference type="NCBI Taxonomy" id="2283195"/>
    <lineage>
        <taxon>Bacteria</taxon>
        <taxon>Bacillati</taxon>
        <taxon>Actinomycetota</taxon>
        <taxon>Actinomycetes</taxon>
        <taxon>Micrococcales</taxon>
        <taxon>Ornithinimicrobiaceae</taxon>
        <taxon>Ornithinimicrobium</taxon>
    </lineage>
</organism>
<evidence type="ECO:0000256" key="1">
    <source>
        <dbReference type="ARBA" id="ARBA00004196"/>
    </source>
</evidence>
<protein>
    <submittedName>
        <fullName evidence="7">ABC transporter substrate-binding protein</fullName>
    </submittedName>
</protein>
<dbReference type="EMBL" id="CP031229">
    <property type="protein sequence ID" value="AXH95370.1"/>
    <property type="molecule type" value="Genomic_DNA"/>
</dbReference>
<feature type="chain" id="PRO_5016599680" evidence="5">
    <location>
        <begin position="27"/>
        <end position="324"/>
    </location>
</feature>
<dbReference type="Gene3D" id="3.40.50.1980">
    <property type="entry name" value="Nitrogenase molybdenum iron protein domain"/>
    <property type="match status" value="2"/>
</dbReference>
<dbReference type="AlphaFoldDB" id="A0A345NK12"/>
<keyword evidence="4 5" id="KW-0732">Signal</keyword>
<keyword evidence="3" id="KW-0813">Transport</keyword>
<evidence type="ECO:0000313" key="8">
    <source>
        <dbReference type="Proteomes" id="UP000253790"/>
    </source>
</evidence>
<dbReference type="Pfam" id="PF01497">
    <property type="entry name" value="Peripla_BP_2"/>
    <property type="match status" value="1"/>
</dbReference>
<comment type="similarity">
    <text evidence="2">Belongs to the bacterial solute-binding protein 8 family.</text>
</comment>
<dbReference type="OrthoDB" id="6495095at2"/>
<dbReference type="GO" id="GO:1901678">
    <property type="term" value="P:iron coordination entity transport"/>
    <property type="evidence" value="ECO:0007669"/>
    <property type="project" value="UniProtKB-ARBA"/>
</dbReference>
<name>A0A345NK12_9MICO</name>
<sequence length="324" mass="33629">MEHMRLTFPLLAASGGAAALLLTACAAGSPTTGSDGTGATVTVTDASGAEVEVPLDPEVVVTTDWSVARTLDGLGVELDGVPAATAGLPDDMSGLADVATVGSVREPDFEAISALEPDLVIVASRSGTPEIVAEMKKITPNVVDMSARWEDPADQLVTIEDRVVDLGRIFGLQDEAQAQMDEVTAGVGAVREQVVAAGDTAMFVQVSGGTVSAYGPGSRFGVVHEDFGFADTGAPVDSENEHGQEISQEFFTQYDPDVIYVLDRSQAIGEEAQSALEVLDNGLVDTTRAAADGRIVQVDGFSWYIANAAPASLAQMVEDVQKAL</sequence>
<dbReference type="InterPro" id="IPR051313">
    <property type="entry name" value="Bact_iron-sidero_bind"/>
</dbReference>
<feature type="domain" description="Fe/B12 periplasmic-binding" evidence="6">
    <location>
        <begin position="59"/>
        <end position="324"/>
    </location>
</feature>
<evidence type="ECO:0000256" key="2">
    <source>
        <dbReference type="ARBA" id="ARBA00008814"/>
    </source>
</evidence>
<dbReference type="SUPFAM" id="SSF53807">
    <property type="entry name" value="Helical backbone' metal receptor"/>
    <property type="match status" value="1"/>
</dbReference>
<accession>A0A345NK12</accession>
<reference evidence="7 8" key="1">
    <citation type="submission" date="2018-07" db="EMBL/GenBank/DDBJ databases">
        <title>Complete genome sequencing of Ornithinimicrobium sp. AMA3305.</title>
        <authorList>
            <person name="Bae J.-W."/>
        </authorList>
    </citation>
    <scope>NUCLEOTIDE SEQUENCE [LARGE SCALE GENOMIC DNA]</scope>
    <source>
        <strain evidence="7 8">AMA3305</strain>
    </source>
</reference>
<evidence type="ECO:0000313" key="7">
    <source>
        <dbReference type="EMBL" id="AXH95370.1"/>
    </source>
</evidence>
<dbReference type="PANTHER" id="PTHR30532:SF28">
    <property type="entry name" value="PETROBACTIN-BINDING PROTEIN YCLQ"/>
    <property type="match status" value="1"/>
</dbReference>
<dbReference type="GO" id="GO:0030288">
    <property type="term" value="C:outer membrane-bounded periplasmic space"/>
    <property type="evidence" value="ECO:0007669"/>
    <property type="project" value="TreeGrafter"/>
</dbReference>
<dbReference type="PROSITE" id="PS50983">
    <property type="entry name" value="FE_B12_PBP"/>
    <property type="match status" value="1"/>
</dbReference>
<proteinExistence type="inferred from homology"/>
<keyword evidence="8" id="KW-1185">Reference proteome</keyword>
<comment type="subcellular location">
    <subcellularLocation>
        <location evidence="1">Cell envelope</location>
    </subcellularLocation>
</comment>
<evidence type="ECO:0000256" key="3">
    <source>
        <dbReference type="ARBA" id="ARBA00022448"/>
    </source>
</evidence>
<dbReference type="InterPro" id="IPR002491">
    <property type="entry name" value="ABC_transptr_periplasmic_BD"/>
</dbReference>
<feature type="signal peptide" evidence="5">
    <location>
        <begin position="1"/>
        <end position="26"/>
    </location>
</feature>
<dbReference type="PROSITE" id="PS51257">
    <property type="entry name" value="PROKAR_LIPOPROTEIN"/>
    <property type="match status" value="1"/>
</dbReference>
<evidence type="ECO:0000259" key="6">
    <source>
        <dbReference type="PROSITE" id="PS50983"/>
    </source>
</evidence>
<dbReference type="KEGG" id="orn:DV701_03800"/>
<evidence type="ECO:0000256" key="4">
    <source>
        <dbReference type="ARBA" id="ARBA00022729"/>
    </source>
</evidence>
<evidence type="ECO:0000256" key="5">
    <source>
        <dbReference type="SAM" id="SignalP"/>
    </source>
</evidence>
<dbReference type="Proteomes" id="UP000253790">
    <property type="component" value="Chromosome"/>
</dbReference>
<dbReference type="PANTHER" id="PTHR30532">
    <property type="entry name" value="IRON III DICITRATE-BINDING PERIPLASMIC PROTEIN"/>
    <property type="match status" value="1"/>
</dbReference>